<dbReference type="InterPro" id="IPR012480">
    <property type="entry name" value="Hepar_II_III_C"/>
</dbReference>
<dbReference type="GO" id="GO:0016829">
    <property type="term" value="F:lyase activity"/>
    <property type="evidence" value="ECO:0007669"/>
    <property type="project" value="UniProtKB-KW"/>
</dbReference>
<evidence type="ECO:0000256" key="2">
    <source>
        <dbReference type="ARBA" id="ARBA00022729"/>
    </source>
</evidence>
<reference evidence="6 7" key="1">
    <citation type="journal article" date="2014" name="Genome Announc.">
        <title>Genome Sequence of Bacillus simplex Strain P558, Isolated from a Human Fecal Sample.</title>
        <authorList>
            <person name="Croce O."/>
            <person name="Hugon P."/>
            <person name="Lagier J.C."/>
            <person name="Bibi F."/>
            <person name="Robert C."/>
            <person name="Azhar E.I."/>
            <person name="Raoult D."/>
            <person name="Fournier P.E."/>
        </authorList>
    </citation>
    <scope>NUCLEOTIDE SEQUENCE [LARGE SCALE GENOMIC DNA]</scope>
    <source>
        <strain evidence="6 7">P558</strain>
    </source>
</reference>
<dbReference type="PANTHER" id="PTHR39210">
    <property type="entry name" value="HEPARIN-SULFATE LYASE"/>
    <property type="match status" value="1"/>
</dbReference>
<dbReference type="Pfam" id="PF16889">
    <property type="entry name" value="Hepar_II_III_N"/>
    <property type="match status" value="1"/>
</dbReference>
<dbReference type="GO" id="GO:0042597">
    <property type="term" value="C:periplasmic space"/>
    <property type="evidence" value="ECO:0007669"/>
    <property type="project" value="UniProtKB-SubCell"/>
</dbReference>
<dbReference type="PROSITE" id="PS50835">
    <property type="entry name" value="IG_LIKE"/>
    <property type="match status" value="1"/>
</dbReference>
<dbReference type="Gene3D" id="3.40.50.1820">
    <property type="entry name" value="alpha/beta hydrolase"/>
    <property type="match status" value="1"/>
</dbReference>
<dbReference type="SUPFAM" id="SSF53474">
    <property type="entry name" value="alpha/beta-Hydrolases"/>
    <property type="match status" value="1"/>
</dbReference>
<keyword evidence="7" id="KW-1185">Reference proteome</keyword>
<organism evidence="6 7">
    <name type="scientific">Peribacillus simplex</name>
    <dbReference type="NCBI Taxonomy" id="1478"/>
    <lineage>
        <taxon>Bacteria</taxon>
        <taxon>Bacillati</taxon>
        <taxon>Bacillota</taxon>
        <taxon>Bacilli</taxon>
        <taxon>Bacillales</taxon>
        <taxon>Bacillaceae</taxon>
        <taxon>Peribacillus</taxon>
    </lineage>
</organism>
<dbReference type="Gene3D" id="1.50.10.100">
    <property type="entry name" value="Chondroitin AC/alginate lyase"/>
    <property type="match status" value="1"/>
</dbReference>
<dbReference type="PANTHER" id="PTHR39210:SF1">
    <property type="entry name" value="HEPARIN-SULFATE LYASE"/>
    <property type="match status" value="1"/>
</dbReference>
<proteinExistence type="predicted"/>
<keyword evidence="4" id="KW-0456">Lyase</keyword>
<comment type="subcellular location">
    <subcellularLocation>
        <location evidence="1">Periplasm</location>
    </subcellularLocation>
</comment>
<dbReference type="AlphaFoldDB" id="A0AAN2PJJ6"/>
<evidence type="ECO:0000313" key="7">
    <source>
        <dbReference type="Proteomes" id="UP000182110"/>
    </source>
</evidence>
<evidence type="ECO:0000256" key="3">
    <source>
        <dbReference type="ARBA" id="ARBA00022764"/>
    </source>
</evidence>
<evidence type="ECO:0000259" key="5">
    <source>
        <dbReference type="PROSITE" id="PS50835"/>
    </source>
</evidence>
<sequence>MSIYIPASLTSEQLEAIISALPGSRNKDAILSADRMVLDNSYMIPPFGVTKYENSDSISWEDDQSRSFKRLIHGHTFLGCLTEAYRQTHNVKYLQKGMDLIHDWISKYPYSKSKNTMAYHDETTALRLQYWLKFYTYARKELGEQDRLVIEKQMRFTATLLAEDDFHSTNTNHGMFQDIALLLFSFYFEKEIDVCRQFKELAITRLKKYFLHIFTLEGVHKEHSPSYHFLVANNVRRIAGWLKEISPDLGKSFMDIYQGSESYATHIIRPDGYLPAIGDTEAKLVKTAGYAKLYESPEYLYAVTKGEQGKPSKKNDCVFKESGYAIFRDDWTKKEEATYVLFSAAYHTAYHKHSDDLSLHIYSNGDIITEAGPNGYNYKDPYTQYAYSSFAHNTLIVDGQGLPRVDQQYDKVYIADYNLSPDEPEAMGINERFEGVKHSRNVKYLKTEKRIIVTDQIQSEQKHEYKILWHVAPDIQVYVRDSIVSLFRNEEKVAEMEFETTSPIRVQSIHGQTKPTLQGWFFPKMESKQEATVIEVELSGANVTCTTEFRLSSFKINKEGKDLFKRDNHFNSTDKVRYHLVSAEDEKLKDQLIIIFSALPPKYGYVYNYMKTLDGIKANKLFILDDFGDQGAYYLGKDRNHSIESTVASLIQYIMSKYQIPHKNVTTVGSSKGGYAALYYGIKYFLGNIVAGAPQSKLGDFLIKQAKHHNIAEYIAGGTEEGDCYYLNNVLYRLLEQPVDVSPKIHLYVGTGDHHYKNHVMPLQEMLSYKGYDVKLDIEENITHEDLKTYFPHYLKKTLSSILNIRFVEEMTPEIKSTTIQQRDQELIVNCEAKGLGLEYAYYFYKDGDIIEKFFYRKPSQLTYRVTEPGSYKCRVFVRDSRMQKTSQYTDNIYI</sequence>
<comment type="caution">
    <text evidence="6">The sequence shown here is derived from an EMBL/GenBank/DDBJ whole genome shotgun (WGS) entry which is preliminary data.</text>
</comment>
<dbReference type="Gene3D" id="2.70.98.70">
    <property type="match status" value="1"/>
</dbReference>
<evidence type="ECO:0000313" key="6">
    <source>
        <dbReference type="EMBL" id="CEG33810.1"/>
    </source>
</evidence>
<dbReference type="InterPro" id="IPR007110">
    <property type="entry name" value="Ig-like_dom"/>
</dbReference>
<evidence type="ECO:0000256" key="4">
    <source>
        <dbReference type="ARBA" id="ARBA00023239"/>
    </source>
</evidence>
<dbReference type="EMBL" id="CCXW01000001">
    <property type="protein sequence ID" value="CEG33810.1"/>
    <property type="molecule type" value="Genomic_DNA"/>
</dbReference>
<keyword evidence="6" id="KW-0449">Lipoprotein</keyword>
<accession>A0AAN2PJJ6</accession>
<dbReference type="InterPro" id="IPR031680">
    <property type="entry name" value="Hepar_II_III_N"/>
</dbReference>
<keyword evidence="3" id="KW-0574">Periplasm</keyword>
<dbReference type="InterPro" id="IPR008929">
    <property type="entry name" value="Chondroitin_lyas"/>
</dbReference>
<dbReference type="Proteomes" id="UP000182110">
    <property type="component" value="Unassembled WGS sequence"/>
</dbReference>
<protein>
    <submittedName>
        <fullName evidence="6">Lipoprotein</fullName>
    </submittedName>
</protein>
<gene>
    <name evidence="6" type="ORF">BN1180_03991</name>
</gene>
<keyword evidence="2" id="KW-0732">Signal</keyword>
<name>A0AAN2PJJ6_9BACI</name>
<evidence type="ECO:0000256" key="1">
    <source>
        <dbReference type="ARBA" id="ARBA00004418"/>
    </source>
</evidence>
<dbReference type="Pfam" id="PF07940">
    <property type="entry name" value="Hepar_II_III_C"/>
    <property type="match status" value="1"/>
</dbReference>
<dbReference type="InterPro" id="IPR029058">
    <property type="entry name" value="AB_hydrolase_fold"/>
</dbReference>
<dbReference type="SUPFAM" id="SSF48230">
    <property type="entry name" value="Chondroitin AC/alginate lyase"/>
    <property type="match status" value="1"/>
</dbReference>
<feature type="domain" description="Ig-like" evidence="5">
    <location>
        <begin position="813"/>
        <end position="890"/>
    </location>
</feature>